<keyword evidence="28" id="KW-1185">Reference proteome</keyword>
<comment type="similarity">
    <text evidence="6">Belongs to the NSG family.</text>
</comment>
<keyword evidence="15" id="KW-0863">Zinc-finger</keyword>
<evidence type="ECO:0000256" key="17">
    <source>
        <dbReference type="ARBA" id="ARBA00022833"/>
    </source>
</evidence>
<keyword evidence="18" id="KW-0779">Telomere</keyword>
<dbReference type="GO" id="GO:0048268">
    <property type="term" value="P:clathrin coat assembly"/>
    <property type="evidence" value="ECO:0007669"/>
    <property type="project" value="InterPro"/>
</dbReference>
<keyword evidence="14" id="KW-0227">DNA damage</keyword>
<evidence type="ECO:0000256" key="7">
    <source>
        <dbReference type="ARBA" id="ARBA00010258"/>
    </source>
</evidence>
<evidence type="ECO:0000256" key="26">
    <source>
        <dbReference type="SAM" id="Phobius"/>
    </source>
</evidence>
<dbReference type="FunFam" id="3.90.1150.220:FF:000001">
    <property type="entry name" value="Non-structural maintenance of chromosomes element 1 homolog"/>
    <property type="match status" value="1"/>
</dbReference>
<evidence type="ECO:0000256" key="13">
    <source>
        <dbReference type="ARBA" id="ARBA00022723"/>
    </source>
</evidence>
<evidence type="ECO:0000256" key="10">
    <source>
        <dbReference type="ARBA" id="ARBA00022454"/>
    </source>
</evidence>
<comment type="similarity">
    <text evidence="7">Belongs to the NSE1 family.</text>
</comment>
<keyword evidence="20 26" id="KW-0472">Membrane</keyword>
<evidence type="ECO:0000256" key="22">
    <source>
        <dbReference type="ARBA" id="ARBA00023204"/>
    </source>
</evidence>
<dbReference type="InterPro" id="IPR036388">
    <property type="entry name" value="WH-like_DNA-bd_sf"/>
</dbReference>
<keyword evidence="24" id="KW-0968">Cytoplasmic vesicle</keyword>
<dbReference type="GO" id="GO:0016197">
    <property type="term" value="P:endosomal transport"/>
    <property type="evidence" value="ECO:0007669"/>
    <property type="project" value="TreeGrafter"/>
</dbReference>
<accession>A0A4U5U4I0</accession>
<keyword evidence="23" id="KW-0539">Nucleus</keyword>
<dbReference type="GO" id="GO:0008270">
    <property type="term" value="F:zinc ion binding"/>
    <property type="evidence" value="ECO:0007669"/>
    <property type="project" value="UniProtKB-KW"/>
</dbReference>
<evidence type="ECO:0000256" key="14">
    <source>
        <dbReference type="ARBA" id="ARBA00022763"/>
    </source>
</evidence>
<proteinExistence type="inferred from homology"/>
<dbReference type="Pfam" id="PF07574">
    <property type="entry name" value="SMC_Nse1"/>
    <property type="match status" value="1"/>
</dbReference>
<dbReference type="Gene3D" id="3.90.1150.220">
    <property type="match status" value="1"/>
</dbReference>
<dbReference type="GO" id="GO:0030915">
    <property type="term" value="C:Smc5-Smc6 complex"/>
    <property type="evidence" value="ECO:0007669"/>
    <property type="project" value="InterPro"/>
</dbReference>
<dbReference type="GO" id="GO:0005634">
    <property type="term" value="C:nucleus"/>
    <property type="evidence" value="ECO:0007669"/>
    <property type="project" value="UniProtKB-SubCell"/>
</dbReference>
<keyword evidence="10" id="KW-0158">Chromosome</keyword>
<feature type="transmembrane region" description="Helical" evidence="26">
    <location>
        <begin position="409"/>
        <end position="429"/>
    </location>
</feature>
<gene>
    <name evidence="27" type="ORF">D9C73_003023</name>
</gene>
<keyword evidence="16" id="KW-0833">Ubl conjugation pathway</keyword>
<dbReference type="Pfam" id="PF06387">
    <property type="entry name" value="Calcyon"/>
    <property type="match status" value="1"/>
</dbReference>
<dbReference type="InterPro" id="IPR009431">
    <property type="entry name" value="NSG"/>
</dbReference>
<keyword evidence="12 26" id="KW-0812">Transmembrane</keyword>
<evidence type="ECO:0000256" key="3">
    <source>
        <dbReference type="ARBA" id="ARBA00004156"/>
    </source>
</evidence>
<evidence type="ECO:0000256" key="9">
    <source>
        <dbReference type="ARBA" id="ARBA00019422"/>
    </source>
</evidence>
<keyword evidence="21" id="KW-0233">DNA recombination</keyword>
<evidence type="ECO:0000256" key="15">
    <source>
        <dbReference type="ARBA" id="ARBA00022771"/>
    </source>
</evidence>
<dbReference type="InterPro" id="IPR011513">
    <property type="entry name" value="Nse1"/>
</dbReference>
<dbReference type="PANTHER" id="PTHR28546:SF1">
    <property type="entry name" value="NEURON-SPECIFIC VESICULAR PROTEIN CALCYON"/>
    <property type="match status" value="1"/>
</dbReference>
<evidence type="ECO:0000256" key="21">
    <source>
        <dbReference type="ARBA" id="ARBA00023172"/>
    </source>
</evidence>
<keyword evidence="11" id="KW-0808">Transferase</keyword>
<evidence type="ECO:0000313" key="28">
    <source>
        <dbReference type="Proteomes" id="UP000298787"/>
    </source>
</evidence>
<evidence type="ECO:0000256" key="19">
    <source>
        <dbReference type="ARBA" id="ARBA00022989"/>
    </source>
</evidence>
<evidence type="ECO:0000256" key="20">
    <source>
        <dbReference type="ARBA" id="ARBA00023136"/>
    </source>
</evidence>
<evidence type="ECO:0000256" key="4">
    <source>
        <dbReference type="ARBA" id="ARBA00004167"/>
    </source>
</evidence>
<dbReference type="EMBL" id="CM014080">
    <property type="protein sequence ID" value="TKS68959.1"/>
    <property type="molecule type" value="Genomic_DNA"/>
</dbReference>
<dbReference type="GO" id="GO:0006281">
    <property type="term" value="P:DNA repair"/>
    <property type="evidence" value="ECO:0007669"/>
    <property type="project" value="UniProtKB-KW"/>
</dbReference>
<evidence type="ECO:0000256" key="5">
    <source>
        <dbReference type="ARBA" id="ARBA00004574"/>
    </source>
</evidence>
<dbReference type="PANTHER" id="PTHR28546">
    <property type="entry name" value="NEURONAL VESICLE TRAFFICKING-ASSOCIATED PROTEIN 2-RELATED"/>
    <property type="match status" value="1"/>
</dbReference>
<dbReference type="FunFam" id="1.10.10.10:FF:000270">
    <property type="entry name" value="Non-structural maintenance of chromosomes element 1 homolog"/>
    <property type="match status" value="1"/>
</dbReference>
<dbReference type="GO" id="GO:0030659">
    <property type="term" value="C:cytoplasmic vesicle membrane"/>
    <property type="evidence" value="ECO:0007669"/>
    <property type="project" value="UniProtKB-SubCell"/>
</dbReference>
<organism evidence="27 28">
    <name type="scientific">Collichthys lucidus</name>
    <name type="common">Big head croaker</name>
    <name type="synonym">Sciaena lucida</name>
    <dbReference type="NCBI Taxonomy" id="240159"/>
    <lineage>
        <taxon>Eukaryota</taxon>
        <taxon>Metazoa</taxon>
        <taxon>Chordata</taxon>
        <taxon>Craniata</taxon>
        <taxon>Vertebrata</taxon>
        <taxon>Euteleostomi</taxon>
        <taxon>Actinopterygii</taxon>
        <taxon>Neopterygii</taxon>
        <taxon>Teleostei</taxon>
        <taxon>Neoteleostei</taxon>
        <taxon>Acanthomorphata</taxon>
        <taxon>Eupercaria</taxon>
        <taxon>Sciaenidae</taxon>
        <taxon>Collichthys</taxon>
    </lineage>
</organism>
<reference evidence="27 28" key="1">
    <citation type="submission" date="2019-01" db="EMBL/GenBank/DDBJ databases">
        <title>Genome Assembly of Collichthys lucidus.</title>
        <authorList>
            <person name="Cai M."/>
            <person name="Xiao S."/>
        </authorList>
    </citation>
    <scope>NUCLEOTIDE SEQUENCE [LARGE SCALE GENOMIC DNA]</scope>
    <source>
        <strain evidence="27">JT15FE1705JMU</strain>
        <tissue evidence="27">Muscle</tissue>
    </source>
</reference>
<comment type="catalytic activity">
    <reaction evidence="1">
        <text>S-ubiquitinyl-[E2 ubiquitin-conjugating enzyme]-L-cysteine + [acceptor protein]-L-lysine = [E2 ubiquitin-conjugating enzyme]-L-cysteine + N(6)-ubiquitinyl-[acceptor protein]-L-lysine.</text>
        <dbReference type="EC" id="2.3.2.27"/>
    </reaction>
</comment>
<evidence type="ECO:0000256" key="8">
    <source>
        <dbReference type="ARBA" id="ARBA00012483"/>
    </source>
</evidence>
<dbReference type="GO" id="GO:0061630">
    <property type="term" value="F:ubiquitin protein ligase activity"/>
    <property type="evidence" value="ECO:0007669"/>
    <property type="project" value="UniProtKB-EC"/>
</dbReference>
<keyword evidence="22" id="KW-0234">DNA repair</keyword>
<evidence type="ECO:0000256" key="2">
    <source>
        <dbReference type="ARBA" id="ARBA00004123"/>
    </source>
</evidence>
<keyword evidence="19 26" id="KW-1133">Transmembrane helix</keyword>
<name>A0A4U5U4I0_COLLU</name>
<evidence type="ECO:0000256" key="16">
    <source>
        <dbReference type="ARBA" id="ARBA00022786"/>
    </source>
</evidence>
<evidence type="ECO:0000256" key="25">
    <source>
        <dbReference type="SAM" id="MobiDB-lite"/>
    </source>
</evidence>
<protein>
    <recommendedName>
        <fullName evidence="9">Non-structural maintenance of chromosomes element 1 homolog</fullName>
        <ecNumber evidence="8">2.3.2.27</ecNumber>
    </recommendedName>
</protein>
<keyword evidence="13" id="KW-0479">Metal-binding</keyword>
<dbReference type="Gene3D" id="1.10.10.10">
    <property type="entry name" value="Winged helix-like DNA-binding domain superfamily/Winged helix DNA-binding domain"/>
    <property type="match status" value="1"/>
</dbReference>
<dbReference type="GO" id="GO:0000781">
    <property type="term" value="C:chromosome, telomeric region"/>
    <property type="evidence" value="ECO:0007669"/>
    <property type="project" value="UniProtKB-SubCell"/>
</dbReference>
<evidence type="ECO:0000256" key="18">
    <source>
        <dbReference type="ARBA" id="ARBA00022895"/>
    </source>
</evidence>
<evidence type="ECO:0000256" key="11">
    <source>
        <dbReference type="ARBA" id="ARBA00022679"/>
    </source>
</evidence>
<evidence type="ECO:0000256" key="6">
    <source>
        <dbReference type="ARBA" id="ARBA00007767"/>
    </source>
</evidence>
<keyword evidence="17" id="KW-0862">Zinc</keyword>
<evidence type="ECO:0000313" key="27">
    <source>
        <dbReference type="EMBL" id="TKS68959.1"/>
    </source>
</evidence>
<dbReference type="GO" id="GO:0032051">
    <property type="term" value="F:clathrin light chain binding"/>
    <property type="evidence" value="ECO:0007669"/>
    <property type="project" value="InterPro"/>
</dbReference>
<evidence type="ECO:0000256" key="24">
    <source>
        <dbReference type="ARBA" id="ARBA00023329"/>
    </source>
</evidence>
<comment type="subcellular location">
    <subcellularLocation>
        <location evidence="5">Chromosome</location>
        <location evidence="5">Telomere</location>
    </subcellularLocation>
    <subcellularLocation>
        <location evidence="3">Cytoplasmic vesicle membrane</location>
    </subcellularLocation>
    <subcellularLocation>
        <location evidence="4">Membrane</location>
        <topology evidence="4">Single-pass membrane protein</topology>
    </subcellularLocation>
    <subcellularLocation>
        <location evidence="2">Nucleus</location>
    </subcellularLocation>
</comment>
<dbReference type="AlphaFoldDB" id="A0A4U5U4I0"/>
<sequence length="524" mass="59081">MSRQMGDSHRRFLQTMMSSGIVDEHGAKTLYQHCCEKHNTQHAPDRLDDFIDTINSKLQPLFMQIRKGMSEDNGHQYYALVNMAETDVTRMSSDYADNELELFGKTIDLIVSSENGKASSTDILNTADTLTTKKLKKSETEHLLNRLVHDKWLNETKLDLKTLPYRIQTMTNAQINRDMIISQRRKEKRQFPDRATNPVSRVKMRIHAEQPVFSSGGRSRFRLNYMRSPAVNHTSPRQPAFTPSPRQHQWGPIPSTGDRRAQKTTLITLSSSSSCSFMSRAGPSISATSSVVTIGYAVHSLSQSDLSCLSLLSRSVQTFSGRRAAMVKLGSNLSDKLEKQPSADDGFDNIPLITPLEVNQLQQPFTDKVIVKTSTQYQLQQQKKNKLYVPSIKKLNINFYSDVSDKAKITGLILITLAFLTSLLLLLMYKAMWYDQLTCPEGFILKQKHCTPAALEMYYTEQQQEPGHHGRTNNGLYAALSHLNQVKRTGPELPPPWLPVITALKEAELAKQGQPPKGVLEGEK</sequence>
<dbReference type="STRING" id="240159.A0A4U5U4I0"/>
<dbReference type="Proteomes" id="UP000298787">
    <property type="component" value="Chromosome 3"/>
</dbReference>
<feature type="region of interest" description="Disordered" evidence="25">
    <location>
        <begin position="230"/>
        <end position="260"/>
    </location>
</feature>
<evidence type="ECO:0000256" key="23">
    <source>
        <dbReference type="ARBA" id="ARBA00023242"/>
    </source>
</evidence>
<dbReference type="GO" id="GO:0006310">
    <property type="term" value="P:DNA recombination"/>
    <property type="evidence" value="ECO:0007669"/>
    <property type="project" value="UniProtKB-KW"/>
</dbReference>
<evidence type="ECO:0000256" key="12">
    <source>
        <dbReference type="ARBA" id="ARBA00022692"/>
    </source>
</evidence>
<evidence type="ECO:0000256" key="1">
    <source>
        <dbReference type="ARBA" id="ARBA00000900"/>
    </source>
</evidence>
<dbReference type="GO" id="GO:0005768">
    <property type="term" value="C:endosome"/>
    <property type="evidence" value="ECO:0007669"/>
    <property type="project" value="TreeGrafter"/>
</dbReference>
<dbReference type="EC" id="2.3.2.27" evidence="8"/>